<evidence type="ECO:0000256" key="1">
    <source>
        <dbReference type="ARBA" id="ARBA00001971"/>
    </source>
</evidence>
<dbReference type="GO" id="GO:0016705">
    <property type="term" value="F:oxidoreductase activity, acting on paired donors, with incorporation or reduction of molecular oxygen"/>
    <property type="evidence" value="ECO:0007669"/>
    <property type="project" value="InterPro"/>
</dbReference>
<evidence type="ECO:0000256" key="3">
    <source>
        <dbReference type="ARBA" id="ARBA00022617"/>
    </source>
</evidence>
<comment type="similarity">
    <text evidence="2 9">Belongs to the cytochrome P450 family.</text>
</comment>
<keyword evidence="7 9" id="KW-0503">Monooxygenase</keyword>
<dbReference type="InterPro" id="IPR036396">
    <property type="entry name" value="Cyt_P450_sf"/>
</dbReference>
<dbReference type="EMBL" id="JAPQKO010000003">
    <property type="protein sequence ID" value="KAJ5173380.1"/>
    <property type="molecule type" value="Genomic_DNA"/>
</dbReference>
<dbReference type="InterPro" id="IPR050121">
    <property type="entry name" value="Cytochrome_P450_monoxygenase"/>
</dbReference>
<evidence type="ECO:0000256" key="5">
    <source>
        <dbReference type="ARBA" id="ARBA00023002"/>
    </source>
</evidence>
<gene>
    <name evidence="10" type="ORF">N7492_005973</name>
</gene>
<keyword evidence="5 9" id="KW-0560">Oxidoreductase</keyword>
<dbReference type="InterPro" id="IPR002403">
    <property type="entry name" value="Cyt_P450_E_grp-IV"/>
</dbReference>
<dbReference type="PANTHER" id="PTHR24305:SF210">
    <property type="entry name" value="CYTOCHROME P450 MONOOXYGENASE ASQL-RELATED"/>
    <property type="match status" value="1"/>
</dbReference>
<evidence type="ECO:0000313" key="10">
    <source>
        <dbReference type="EMBL" id="KAJ5173380.1"/>
    </source>
</evidence>
<dbReference type="GO" id="GO:0005506">
    <property type="term" value="F:iron ion binding"/>
    <property type="evidence" value="ECO:0007669"/>
    <property type="project" value="InterPro"/>
</dbReference>
<dbReference type="GO" id="GO:0020037">
    <property type="term" value="F:heme binding"/>
    <property type="evidence" value="ECO:0007669"/>
    <property type="project" value="InterPro"/>
</dbReference>
<dbReference type="PROSITE" id="PS00086">
    <property type="entry name" value="CYTOCHROME_P450"/>
    <property type="match status" value="1"/>
</dbReference>
<sequence>MAPACGDTFTDKAQEWLFMAVYNVFFHPLRKYPGSWIMAMSQLPIIYAKITGVFPYWAIDLHEKYGHVGRTAPNELSYSDANSWKDIYASHPDRPSGMARDTSFFSSLDEPGTIPSMFNANDKDHSRIRRTYARAFSKQAIAQQSSLIHQHIRHMMDKLYEQRHHPIDLVHMFTFAMTDIMIDMQFGEPLGLLESTTHHSWARSQAGLLRNSTILAALGDLPVMRLLFQLILPQLVRRARATHYGWMNKKLDDRLAMKTTRPDIVHFVMEKAGPEATISEAELRVNLPLIMIAQTESTATVLSGVVAFLLDNPRVLRELQDEVRAHFKTSEEINVPATEKMPILNACINETLRLYQGAPGELPREVPKGGAMVSGEWVPGGTRVYNSSVACFRSPRNFHDATSWRPERWYSNASEEFSNDDKEAWKPFGTGTRDCIGRQ</sequence>
<evidence type="ECO:0000256" key="9">
    <source>
        <dbReference type="RuleBase" id="RU000461"/>
    </source>
</evidence>
<dbReference type="PRINTS" id="PR00385">
    <property type="entry name" value="P450"/>
</dbReference>
<evidence type="ECO:0000256" key="2">
    <source>
        <dbReference type="ARBA" id="ARBA00010617"/>
    </source>
</evidence>
<dbReference type="InterPro" id="IPR017972">
    <property type="entry name" value="Cyt_P450_CS"/>
</dbReference>
<dbReference type="AlphaFoldDB" id="A0A9W9LSG1"/>
<keyword evidence="3 8" id="KW-0349">Heme</keyword>
<comment type="cofactor">
    <cofactor evidence="1 8">
        <name>heme</name>
        <dbReference type="ChEBI" id="CHEBI:30413"/>
    </cofactor>
</comment>
<dbReference type="PANTHER" id="PTHR24305">
    <property type="entry name" value="CYTOCHROME P450"/>
    <property type="match status" value="1"/>
</dbReference>
<dbReference type="SUPFAM" id="SSF48264">
    <property type="entry name" value="Cytochrome P450"/>
    <property type="match status" value="1"/>
</dbReference>
<comment type="caution">
    <text evidence="10">The sequence shown here is derived from an EMBL/GenBank/DDBJ whole genome shotgun (WGS) entry which is preliminary data.</text>
</comment>
<dbReference type="PRINTS" id="PR00465">
    <property type="entry name" value="EP450IV"/>
</dbReference>
<dbReference type="OrthoDB" id="1470350at2759"/>
<name>A0A9W9LSG1_9EURO</name>
<reference evidence="10" key="2">
    <citation type="journal article" date="2023" name="IMA Fungus">
        <title>Comparative genomic study of the Penicillium genus elucidates a diverse pangenome and 15 lateral gene transfer events.</title>
        <authorList>
            <person name="Petersen C."/>
            <person name="Sorensen T."/>
            <person name="Nielsen M.R."/>
            <person name="Sondergaard T.E."/>
            <person name="Sorensen J.L."/>
            <person name="Fitzpatrick D.A."/>
            <person name="Frisvad J.C."/>
            <person name="Nielsen K.L."/>
        </authorList>
    </citation>
    <scope>NUCLEOTIDE SEQUENCE</scope>
    <source>
        <strain evidence="10">IBT 21917</strain>
    </source>
</reference>
<protein>
    <submittedName>
        <fullName evidence="10">Cytochrome P450</fullName>
    </submittedName>
</protein>
<organism evidence="10 11">
    <name type="scientific">Penicillium capsulatum</name>
    <dbReference type="NCBI Taxonomy" id="69766"/>
    <lineage>
        <taxon>Eukaryota</taxon>
        <taxon>Fungi</taxon>
        <taxon>Dikarya</taxon>
        <taxon>Ascomycota</taxon>
        <taxon>Pezizomycotina</taxon>
        <taxon>Eurotiomycetes</taxon>
        <taxon>Eurotiomycetidae</taxon>
        <taxon>Eurotiales</taxon>
        <taxon>Aspergillaceae</taxon>
        <taxon>Penicillium</taxon>
    </lineage>
</organism>
<reference evidence="10" key="1">
    <citation type="submission" date="2022-11" db="EMBL/GenBank/DDBJ databases">
        <authorList>
            <person name="Petersen C."/>
        </authorList>
    </citation>
    <scope>NUCLEOTIDE SEQUENCE</scope>
    <source>
        <strain evidence="10">IBT 21917</strain>
    </source>
</reference>
<feature type="binding site" description="axial binding residue" evidence="8">
    <location>
        <position position="435"/>
    </location>
    <ligand>
        <name>heme</name>
        <dbReference type="ChEBI" id="CHEBI:30413"/>
    </ligand>
    <ligandPart>
        <name>Fe</name>
        <dbReference type="ChEBI" id="CHEBI:18248"/>
    </ligandPart>
</feature>
<evidence type="ECO:0000313" key="11">
    <source>
        <dbReference type="Proteomes" id="UP001146351"/>
    </source>
</evidence>
<dbReference type="Pfam" id="PF00067">
    <property type="entry name" value="p450"/>
    <property type="match status" value="1"/>
</dbReference>
<evidence type="ECO:0000256" key="4">
    <source>
        <dbReference type="ARBA" id="ARBA00022723"/>
    </source>
</evidence>
<dbReference type="InterPro" id="IPR001128">
    <property type="entry name" value="Cyt_P450"/>
</dbReference>
<evidence type="ECO:0000256" key="6">
    <source>
        <dbReference type="ARBA" id="ARBA00023004"/>
    </source>
</evidence>
<evidence type="ECO:0000256" key="8">
    <source>
        <dbReference type="PIRSR" id="PIRSR602403-1"/>
    </source>
</evidence>
<keyword evidence="6 8" id="KW-0408">Iron</keyword>
<evidence type="ECO:0000256" key="7">
    <source>
        <dbReference type="ARBA" id="ARBA00023033"/>
    </source>
</evidence>
<dbReference type="CDD" id="cd11058">
    <property type="entry name" value="CYP60B-like"/>
    <property type="match status" value="1"/>
</dbReference>
<keyword evidence="11" id="KW-1185">Reference proteome</keyword>
<dbReference type="GO" id="GO:0043386">
    <property type="term" value="P:mycotoxin biosynthetic process"/>
    <property type="evidence" value="ECO:0007669"/>
    <property type="project" value="UniProtKB-ARBA"/>
</dbReference>
<accession>A0A9W9LSG1</accession>
<dbReference type="GO" id="GO:0004497">
    <property type="term" value="F:monooxygenase activity"/>
    <property type="evidence" value="ECO:0007669"/>
    <property type="project" value="UniProtKB-KW"/>
</dbReference>
<keyword evidence="4 8" id="KW-0479">Metal-binding</keyword>
<dbReference type="Gene3D" id="1.10.630.10">
    <property type="entry name" value="Cytochrome P450"/>
    <property type="match status" value="1"/>
</dbReference>
<proteinExistence type="inferred from homology"/>
<dbReference type="Proteomes" id="UP001146351">
    <property type="component" value="Unassembled WGS sequence"/>
</dbReference>